<feature type="domain" description="Aminoacyl-tRNA synthetase class Ia" evidence="11">
    <location>
        <begin position="50"/>
        <end position="646"/>
    </location>
</feature>
<evidence type="ECO:0000256" key="4">
    <source>
        <dbReference type="ARBA" id="ARBA00022741"/>
    </source>
</evidence>
<keyword evidence="3 10" id="KW-0436">Ligase</keyword>
<dbReference type="Proteomes" id="UP001152799">
    <property type="component" value="Chromosome 6"/>
</dbReference>
<keyword evidence="6 10" id="KW-0648">Protein biosynthesis</keyword>
<evidence type="ECO:0000256" key="2">
    <source>
        <dbReference type="ARBA" id="ARBA00013169"/>
    </source>
</evidence>
<dbReference type="GO" id="GO:0002161">
    <property type="term" value="F:aminoacyl-tRNA deacylase activity"/>
    <property type="evidence" value="ECO:0007669"/>
    <property type="project" value="InterPro"/>
</dbReference>
<evidence type="ECO:0000259" key="11">
    <source>
        <dbReference type="Pfam" id="PF00133"/>
    </source>
</evidence>
<dbReference type="InterPro" id="IPR014729">
    <property type="entry name" value="Rossmann-like_a/b/a_fold"/>
</dbReference>
<dbReference type="GO" id="GO:0006438">
    <property type="term" value="P:valyl-tRNA aminoacylation"/>
    <property type="evidence" value="ECO:0007669"/>
    <property type="project" value="InterPro"/>
</dbReference>
<dbReference type="GO" id="GO:0005829">
    <property type="term" value="C:cytosol"/>
    <property type="evidence" value="ECO:0007669"/>
    <property type="project" value="TreeGrafter"/>
</dbReference>
<comment type="catalytic activity">
    <reaction evidence="9">
        <text>tRNA(Val) + L-valine + ATP = L-valyl-tRNA(Val) + AMP + diphosphate</text>
        <dbReference type="Rhea" id="RHEA:10704"/>
        <dbReference type="Rhea" id="RHEA-COMP:9672"/>
        <dbReference type="Rhea" id="RHEA-COMP:9708"/>
        <dbReference type="ChEBI" id="CHEBI:30616"/>
        <dbReference type="ChEBI" id="CHEBI:33019"/>
        <dbReference type="ChEBI" id="CHEBI:57762"/>
        <dbReference type="ChEBI" id="CHEBI:78442"/>
        <dbReference type="ChEBI" id="CHEBI:78537"/>
        <dbReference type="ChEBI" id="CHEBI:456215"/>
        <dbReference type="EC" id="6.1.1.9"/>
    </reaction>
</comment>
<evidence type="ECO:0000256" key="10">
    <source>
        <dbReference type="RuleBase" id="RU363035"/>
    </source>
</evidence>
<dbReference type="Gene3D" id="3.90.740.10">
    <property type="entry name" value="Valyl/Leucyl/Isoleucyl-tRNA synthetase, editing domain"/>
    <property type="match status" value="1"/>
</dbReference>
<reference evidence="13" key="1">
    <citation type="submission" date="2022-01" db="EMBL/GenBank/DDBJ databases">
        <authorList>
            <person name="King R."/>
        </authorList>
    </citation>
    <scope>NUCLEOTIDE SEQUENCE</scope>
</reference>
<keyword evidence="4 10" id="KW-0547">Nucleotide-binding</keyword>
<evidence type="ECO:0000256" key="9">
    <source>
        <dbReference type="ARBA" id="ARBA00047552"/>
    </source>
</evidence>
<dbReference type="FunFam" id="3.40.50.620:FF:000020">
    <property type="entry name" value="Valine--tRNA ligase, mitochondrial"/>
    <property type="match status" value="1"/>
</dbReference>
<evidence type="ECO:0000256" key="8">
    <source>
        <dbReference type="ARBA" id="ARBA00029936"/>
    </source>
</evidence>
<evidence type="ECO:0000256" key="1">
    <source>
        <dbReference type="ARBA" id="ARBA00005594"/>
    </source>
</evidence>
<evidence type="ECO:0000256" key="7">
    <source>
        <dbReference type="ARBA" id="ARBA00023146"/>
    </source>
</evidence>
<dbReference type="GO" id="GO:0004832">
    <property type="term" value="F:valine-tRNA ligase activity"/>
    <property type="evidence" value="ECO:0007669"/>
    <property type="project" value="UniProtKB-EC"/>
</dbReference>
<accession>A0A9P0DJY4</accession>
<dbReference type="SUPFAM" id="SSF50677">
    <property type="entry name" value="ValRS/IleRS/LeuRS editing domain"/>
    <property type="match status" value="1"/>
</dbReference>
<dbReference type="InterPro" id="IPR002300">
    <property type="entry name" value="aa-tRNA-synth_Ia"/>
</dbReference>
<evidence type="ECO:0000256" key="3">
    <source>
        <dbReference type="ARBA" id="ARBA00022598"/>
    </source>
</evidence>
<dbReference type="InterPro" id="IPR009008">
    <property type="entry name" value="Val/Leu/Ile-tRNA-synth_edit"/>
</dbReference>
<keyword evidence="7 10" id="KW-0030">Aminoacyl-tRNA synthetase</keyword>
<dbReference type="CDD" id="cd07962">
    <property type="entry name" value="Anticodon_Ia_Val"/>
    <property type="match status" value="1"/>
</dbReference>
<dbReference type="Gene3D" id="3.40.50.620">
    <property type="entry name" value="HUPs"/>
    <property type="match status" value="2"/>
</dbReference>
<evidence type="ECO:0000256" key="5">
    <source>
        <dbReference type="ARBA" id="ARBA00022840"/>
    </source>
</evidence>
<dbReference type="SUPFAM" id="SSF47323">
    <property type="entry name" value="Anticodon-binding domain of a subclass of class I aminoacyl-tRNA synthetases"/>
    <property type="match status" value="1"/>
</dbReference>
<dbReference type="PRINTS" id="PR00986">
    <property type="entry name" value="TRNASYNTHVAL"/>
</dbReference>
<evidence type="ECO:0000256" key="6">
    <source>
        <dbReference type="ARBA" id="ARBA00022917"/>
    </source>
</evidence>
<dbReference type="InterPro" id="IPR009080">
    <property type="entry name" value="tRNAsynth_Ia_anticodon-bd"/>
</dbReference>
<dbReference type="PROSITE" id="PS00178">
    <property type="entry name" value="AA_TRNA_LIGASE_I"/>
    <property type="match status" value="1"/>
</dbReference>
<dbReference type="OrthoDB" id="629407at2759"/>
<dbReference type="AlphaFoldDB" id="A0A9P0DJY4"/>
<dbReference type="InterPro" id="IPR002303">
    <property type="entry name" value="Valyl-tRNA_ligase"/>
</dbReference>
<protein>
    <recommendedName>
        <fullName evidence="2">valine--tRNA ligase</fullName>
        <ecNumber evidence="2">6.1.1.9</ecNumber>
    </recommendedName>
    <alternativeName>
        <fullName evidence="8">Valyl-tRNA synthetase</fullName>
    </alternativeName>
</protein>
<dbReference type="SUPFAM" id="SSF52374">
    <property type="entry name" value="Nucleotidylyl transferase"/>
    <property type="match status" value="1"/>
</dbReference>
<dbReference type="CDD" id="cd00817">
    <property type="entry name" value="ValRS_core"/>
    <property type="match status" value="1"/>
</dbReference>
<dbReference type="NCBIfam" id="NF004349">
    <property type="entry name" value="PRK05729.1"/>
    <property type="match status" value="1"/>
</dbReference>
<evidence type="ECO:0000313" key="14">
    <source>
        <dbReference type="Proteomes" id="UP001152799"/>
    </source>
</evidence>
<sequence>MFSLSRKCTLCNKSVQFRCEKFQFSIANETPKSVLAAAYKPHEIEKNPLDTNYFHSKPQPQQKPFSLILPPPNITGTLHLGHALTASIQDVLVKWHKMQGIQTVWVPGLDHAGIATQVVVEKKLFKEKGLTRHDLGRQKFEEEIWKWKQEKSTTIIHQLKRLNIDLDWDKEVFTMDSKRSKAVTKAFIKLFNKGLIYRADHLVNWSCALQSAISDIEVDHLEIAGATDVTVPGYSRPIKFGILTKFAYRFEDSSELIVATTRPETILGDVAVAVNPKDSRYSGLIGKKLLHPFRNELIPVIGDEFVDPDFGTGAVKITPAHDPIDFNAAKRHNLKPLSIIDEMGLLNDNCGQFKHLKRFEARDVIINELAKKGLFKENQNHKMTIPICSRSKDIVESLIKPQWFLSCNQMAQEAVADVREGRLKIQPENFNKIWYQWLENVRDWCVSRQLWWGHRIPAYSCKYQQNHIWVAAETEQFAKIEASNLLNCAVNDVECIQDEDVLDTWFSSALQPFSVFNHKESKYYPLSLMETGHDILFFWVARMVMLGKKLTGQLPFDEVLLHGIICDVRGRKMSKSLGNVIAPEEVIDGSSLEQLKVGIEANFKNGVLSLNEFETASEGQQKMFPNGIPECGADALRFTLLSHNVKSHVINFDVRECHTNKLFGNKIWQATKFALLWFDKVAEAQSKEVFEEFDVEECALMDQWILSRLNFMIETLDGALKSYDFYIATGALKEFLYYEFCDIYLETIKSNLKHQTSSPISKRHCQTLLTCLDKSLRALAPFMPALSKHLHKHLPRFWGLGGEMSFPKATTRNEILEKEVDEVMEIVVGIRRLKKIFNLTYKFKPEVFLIPSNLDKAKKFSQVIQDLSHLYTFHILDQNASKPQKAGLIEDSIAENKIYLFVPEELRQNLELTKIAGKKEKLLKELEKIKAIAEPGDRHVKKMAQISEKITRLNYIETLSQ</sequence>
<dbReference type="EC" id="6.1.1.9" evidence="2"/>
<proteinExistence type="inferred from homology"/>
<name>A0A9P0DJY4_9CUCU</name>
<comment type="similarity">
    <text evidence="1 10">Belongs to the class-I aminoacyl-tRNA synthetase family.</text>
</comment>
<evidence type="ECO:0000313" key="13">
    <source>
        <dbReference type="EMBL" id="CAH1133104.1"/>
    </source>
</evidence>
<organism evidence="13 14">
    <name type="scientific">Ceutorhynchus assimilis</name>
    <name type="common">cabbage seed weevil</name>
    <dbReference type="NCBI Taxonomy" id="467358"/>
    <lineage>
        <taxon>Eukaryota</taxon>
        <taxon>Metazoa</taxon>
        <taxon>Ecdysozoa</taxon>
        <taxon>Arthropoda</taxon>
        <taxon>Hexapoda</taxon>
        <taxon>Insecta</taxon>
        <taxon>Pterygota</taxon>
        <taxon>Neoptera</taxon>
        <taxon>Endopterygota</taxon>
        <taxon>Coleoptera</taxon>
        <taxon>Polyphaga</taxon>
        <taxon>Cucujiformia</taxon>
        <taxon>Curculionidae</taxon>
        <taxon>Ceutorhynchinae</taxon>
        <taxon>Ceutorhynchus</taxon>
    </lineage>
</organism>
<dbReference type="GO" id="GO:0005524">
    <property type="term" value="F:ATP binding"/>
    <property type="evidence" value="ECO:0007669"/>
    <property type="project" value="UniProtKB-KW"/>
</dbReference>
<keyword evidence="5 10" id="KW-0067">ATP-binding</keyword>
<feature type="domain" description="Methionyl/Valyl/Leucyl/Isoleucyl-tRNA synthetase anticodon-binding" evidence="12">
    <location>
        <begin position="702"/>
        <end position="840"/>
    </location>
</feature>
<evidence type="ECO:0000259" key="12">
    <source>
        <dbReference type="Pfam" id="PF08264"/>
    </source>
</evidence>
<keyword evidence="14" id="KW-1185">Reference proteome</keyword>
<dbReference type="EMBL" id="OU892282">
    <property type="protein sequence ID" value="CAH1133104.1"/>
    <property type="molecule type" value="Genomic_DNA"/>
</dbReference>
<gene>
    <name evidence="13" type="ORF">CEUTPL_LOCUS11576</name>
</gene>
<dbReference type="Pfam" id="PF00133">
    <property type="entry name" value="tRNA-synt_1"/>
    <property type="match status" value="1"/>
</dbReference>
<dbReference type="PANTHER" id="PTHR11946:SF109">
    <property type="entry name" value="VALINE--TRNA LIGASE"/>
    <property type="match status" value="1"/>
</dbReference>
<dbReference type="Gene3D" id="1.10.730.10">
    <property type="entry name" value="Isoleucyl-tRNA Synthetase, Domain 1"/>
    <property type="match status" value="1"/>
</dbReference>
<dbReference type="InterPro" id="IPR013155">
    <property type="entry name" value="M/V/L/I-tRNA-synth_anticd-bd"/>
</dbReference>
<dbReference type="Pfam" id="PF08264">
    <property type="entry name" value="Anticodon_1"/>
    <property type="match status" value="1"/>
</dbReference>
<dbReference type="InterPro" id="IPR001412">
    <property type="entry name" value="aa-tRNA-synth_I_CS"/>
</dbReference>
<dbReference type="InterPro" id="IPR033705">
    <property type="entry name" value="Anticodon_Ia_Val"/>
</dbReference>
<dbReference type="PANTHER" id="PTHR11946">
    <property type="entry name" value="VALYL-TRNA SYNTHETASES"/>
    <property type="match status" value="1"/>
</dbReference>
<dbReference type="FunFam" id="3.90.740.10:FF:000005">
    <property type="entry name" value="Valine--tRNA ligase, mitochondrial"/>
    <property type="match status" value="1"/>
</dbReference>
<dbReference type="NCBIfam" id="TIGR00422">
    <property type="entry name" value="valS"/>
    <property type="match status" value="1"/>
</dbReference>